<dbReference type="CDD" id="cd09272">
    <property type="entry name" value="RNase_HI_RT_Ty1"/>
    <property type="match status" value="1"/>
</dbReference>
<evidence type="ECO:0000313" key="2">
    <source>
        <dbReference type="Proteomes" id="UP001151760"/>
    </source>
</evidence>
<organism evidence="1 2">
    <name type="scientific">Tanacetum coccineum</name>
    <dbReference type="NCBI Taxonomy" id="301880"/>
    <lineage>
        <taxon>Eukaryota</taxon>
        <taxon>Viridiplantae</taxon>
        <taxon>Streptophyta</taxon>
        <taxon>Embryophyta</taxon>
        <taxon>Tracheophyta</taxon>
        <taxon>Spermatophyta</taxon>
        <taxon>Magnoliopsida</taxon>
        <taxon>eudicotyledons</taxon>
        <taxon>Gunneridae</taxon>
        <taxon>Pentapetalae</taxon>
        <taxon>asterids</taxon>
        <taxon>campanulids</taxon>
        <taxon>Asterales</taxon>
        <taxon>Asteraceae</taxon>
        <taxon>Asteroideae</taxon>
        <taxon>Anthemideae</taxon>
        <taxon>Anthemidinae</taxon>
        <taxon>Tanacetum</taxon>
    </lineage>
</organism>
<sequence>MSGCCAVSIEYTMATERLDADLQGTPTDQTTYRRMIGGLMYLTASRPDIAFATFVCARYQARPTVKHLKEVKRIFRYLRQSYNMGLWYPKDSGFELIAYSDADHAGCKDDCKSTSGGLQFLGGKLVIIWMRTQLLDYGYKYNRIPMYCDSKSAIAISCNPVQHSKTKHIDIRYHFIKEHVEKGTVEIYFVGTEYQLADLFTKALPKERFEYLVHRIVIIMAQQQHAADVHPDELCPPNKRYDLMDANKKVDLEHVQCPPEENSADNHQESSITNFRIAAFFIRSWDLYGTFLGLL</sequence>
<evidence type="ECO:0000313" key="1">
    <source>
        <dbReference type="EMBL" id="GJT57500.1"/>
    </source>
</evidence>
<dbReference type="SUPFAM" id="SSF56672">
    <property type="entry name" value="DNA/RNA polymerases"/>
    <property type="match status" value="1"/>
</dbReference>
<name>A0ABQ5F2S4_9ASTR</name>
<reference evidence="1" key="1">
    <citation type="journal article" date="2022" name="Int. J. Mol. Sci.">
        <title>Draft Genome of Tanacetum Coccineum: Genomic Comparison of Closely Related Tanacetum-Family Plants.</title>
        <authorList>
            <person name="Yamashiro T."/>
            <person name="Shiraishi A."/>
            <person name="Nakayama K."/>
            <person name="Satake H."/>
        </authorList>
    </citation>
    <scope>NUCLEOTIDE SEQUENCE</scope>
</reference>
<dbReference type="InterPro" id="IPR043502">
    <property type="entry name" value="DNA/RNA_pol_sf"/>
</dbReference>
<gene>
    <name evidence="1" type="ORF">Tco_0992554</name>
</gene>
<dbReference type="Proteomes" id="UP001151760">
    <property type="component" value="Unassembled WGS sequence"/>
</dbReference>
<reference evidence="1" key="2">
    <citation type="submission" date="2022-01" db="EMBL/GenBank/DDBJ databases">
        <authorList>
            <person name="Yamashiro T."/>
            <person name="Shiraishi A."/>
            <person name="Satake H."/>
            <person name="Nakayama K."/>
        </authorList>
    </citation>
    <scope>NUCLEOTIDE SEQUENCE</scope>
</reference>
<dbReference type="EMBL" id="BQNB010016936">
    <property type="protein sequence ID" value="GJT57500.1"/>
    <property type="molecule type" value="Genomic_DNA"/>
</dbReference>
<protein>
    <submittedName>
        <fullName evidence="1">Uncharacterized protein</fullName>
    </submittedName>
</protein>
<dbReference type="PANTHER" id="PTHR11439:SF495">
    <property type="entry name" value="REVERSE TRANSCRIPTASE, RNA-DEPENDENT DNA POLYMERASE-RELATED"/>
    <property type="match status" value="1"/>
</dbReference>
<accession>A0ABQ5F2S4</accession>
<comment type="caution">
    <text evidence="1">The sequence shown here is derived from an EMBL/GenBank/DDBJ whole genome shotgun (WGS) entry which is preliminary data.</text>
</comment>
<proteinExistence type="predicted"/>
<dbReference type="PANTHER" id="PTHR11439">
    <property type="entry name" value="GAG-POL-RELATED RETROTRANSPOSON"/>
    <property type="match status" value="1"/>
</dbReference>
<keyword evidence="2" id="KW-1185">Reference proteome</keyword>